<dbReference type="Gene3D" id="1.10.10.60">
    <property type="entry name" value="Homeodomain-like"/>
    <property type="match status" value="1"/>
</dbReference>
<dbReference type="SUPFAM" id="SSF46689">
    <property type="entry name" value="Homeodomain-like"/>
    <property type="match status" value="2"/>
</dbReference>
<dbReference type="GO" id="GO:0003700">
    <property type="term" value="F:DNA-binding transcription factor activity"/>
    <property type="evidence" value="ECO:0007669"/>
    <property type="project" value="InterPro"/>
</dbReference>
<keyword evidence="1" id="KW-0805">Transcription regulation</keyword>
<dbReference type="AlphaFoldDB" id="A0A7Z0EQM2"/>
<evidence type="ECO:0000256" key="2">
    <source>
        <dbReference type="ARBA" id="ARBA00023125"/>
    </source>
</evidence>
<evidence type="ECO:0000313" key="6">
    <source>
        <dbReference type="Proteomes" id="UP000572051"/>
    </source>
</evidence>
<dbReference type="Proteomes" id="UP000572051">
    <property type="component" value="Unassembled WGS sequence"/>
</dbReference>
<comment type="caution">
    <text evidence="5">The sequence shown here is derived from an EMBL/GenBank/DDBJ whole genome shotgun (WGS) entry which is preliminary data.</text>
</comment>
<dbReference type="GO" id="GO:0043565">
    <property type="term" value="F:sequence-specific DNA binding"/>
    <property type="evidence" value="ECO:0007669"/>
    <property type="project" value="InterPro"/>
</dbReference>
<dbReference type="RefSeq" id="WP_179826453.1">
    <property type="nucleotide sequence ID" value="NZ_JACCFS010000001.1"/>
</dbReference>
<protein>
    <submittedName>
        <fullName evidence="5">AraC-like DNA-binding protein</fullName>
    </submittedName>
</protein>
<evidence type="ECO:0000259" key="4">
    <source>
        <dbReference type="PROSITE" id="PS01124"/>
    </source>
</evidence>
<keyword evidence="2 5" id="KW-0238">DNA-binding</keyword>
<reference evidence="5 6" key="1">
    <citation type="submission" date="2020-07" db="EMBL/GenBank/DDBJ databases">
        <title>Sequencing the genomes of 1000 actinobacteria strains.</title>
        <authorList>
            <person name="Klenk H.-P."/>
        </authorList>
    </citation>
    <scope>NUCLEOTIDE SEQUENCE [LARGE SCALE GENOMIC DNA]</scope>
    <source>
        <strain evidence="5 6">DSM 44442</strain>
    </source>
</reference>
<accession>A0A7Z0EQM2</accession>
<dbReference type="SMART" id="SM00342">
    <property type="entry name" value="HTH_ARAC"/>
    <property type="match status" value="1"/>
</dbReference>
<gene>
    <name evidence="5" type="ORF">HNR10_004387</name>
</gene>
<dbReference type="InterPro" id="IPR050204">
    <property type="entry name" value="AraC_XylS_family_regulators"/>
</dbReference>
<keyword evidence="6" id="KW-1185">Reference proteome</keyword>
<organism evidence="5 6">
    <name type="scientific">Nocardiopsis aegyptia</name>
    <dbReference type="NCBI Taxonomy" id="220378"/>
    <lineage>
        <taxon>Bacteria</taxon>
        <taxon>Bacillati</taxon>
        <taxon>Actinomycetota</taxon>
        <taxon>Actinomycetes</taxon>
        <taxon>Streptosporangiales</taxon>
        <taxon>Nocardiopsidaceae</taxon>
        <taxon>Nocardiopsis</taxon>
    </lineage>
</organism>
<sequence>MRRARAVHTAAHLTVHAVTCTDEHADWSEPEVSDTVGIVLVRRGRFRLRGPGGEVALDRTVGYVEVPGRAYGFAHPAGGDECTAVTVGEELWREAADGRPVSPVFAADGRLDTAHRLLLRADDGFGATEGVLWLLRRALRSERLPVTAGPGRRTLAEAAREAILADHPASHDLVGLARELGVGPAHLSRTFRHHTGVTVSAFRTRVRVARALDRLEEGADRLADVAADLGFADQAHLTRAVRAQTGCTPAALRALLSRAPRPVAGPGRAVPGRIAHTARWG</sequence>
<dbReference type="InterPro" id="IPR018060">
    <property type="entry name" value="HTH_AraC"/>
</dbReference>
<feature type="domain" description="HTH araC/xylS-type" evidence="4">
    <location>
        <begin position="157"/>
        <end position="255"/>
    </location>
</feature>
<evidence type="ECO:0000313" key="5">
    <source>
        <dbReference type="EMBL" id="NYJ36506.1"/>
    </source>
</evidence>
<evidence type="ECO:0000256" key="1">
    <source>
        <dbReference type="ARBA" id="ARBA00023015"/>
    </source>
</evidence>
<dbReference type="InterPro" id="IPR018062">
    <property type="entry name" value="HTH_AraC-typ_CS"/>
</dbReference>
<name>A0A7Z0EQM2_9ACTN</name>
<proteinExistence type="predicted"/>
<dbReference type="PROSITE" id="PS00041">
    <property type="entry name" value="HTH_ARAC_FAMILY_1"/>
    <property type="match status" value="1"/>
</dbReference>
<dbReference type="EMBL" id="JACCFS010000001">
    <property type="protein sequence ID" value="NYJ36506.1"/>
    <property type="molecule type" value="Genomic_DNA"/>
</dbReference>
<dbReference type="PANTHER" id="PTHR46796">
    <property type="entry name" value="HTH-TYPE TRANSCRIPTIONAL ACTIVATOR RHAS-RELATED"/>
    <property type="match status" value="1"/>
</dbReference>
<dbReference type="Pfam" id="PF12833">
    <property type="entry name" value="HTH_18"/>
    <property type="match status" value="1"/>
</dbReference>
<evidence type="ECO:0000256" key="3">
    <source>
        <dbReference type="ARBA" id="ARBA00023163"/>
    </source>
</evidence>
<dbReference type="PROSITE" id="PS01124">
    <property type="entry name" value="HTH_ARAC_FAMILY_2"/>
    <property type="match status" value="1"/>
</dbReference>
<keyword evidence="3" id="KW-0804">Transcription</keyword>
<dbReference type="InterPro" id="IPR009057">
    <property type="entry name" value="Homeodomain-like_sf"/>
</dbReference>